<dbReference type="CDD" id="cd13623">
    <property type="entry name" value="PBP2_AA_hypothetical"/>
    <property type="match status" value="1"/>
</dbReference>
<gene>
    <name evidence="3" type="ORF">NX786_12550</name>
</gene>
<feature type="domain" description="Solute-binding protein family 3/N-terminal" evidence="2">
    <location>
        <begin position="8"/>
        <end position="228"/>
    </location>
</feature>
<accession>A0ABT2BYF7</accession>
<name>A0ABT2BYF7_9BURK</name>
<dbReference type="Pfam" id="PF00497">
    <property type="entry name" value="SBP_bac_3"/>
    <property type="match status" value="1"/>
</dbReference>
<proteinExistence type="predicted"/>
<dbReference type="EMBL" id="JANUHC010000004">
    <property type="protein sequence ID" value="MCS0630165.1"/>
    <property type="molecule type" value="Genomic_DNA"/>
</dbReference>
<evidence type="ECO:0000313" key="3">
    <source>
        <dbReference type="EMBL" id="MCS0630165.1"/>
    </source>
</evidence>
<sequence>MTFAPTGKLRAAINLGNPILAHAVGEGGAGGVSVDLAREFARRLGVDLDLVVVDTAGKSVDAVASERADIGFFAIDPARGADIAFTAPYVLIEGSYLVKDDSPIRANGDVDQAAHRVVVGKGSAYDLFLTRELRQAQIVRAPSSPAVVPTFLEQGADVAAGVRQQLEADARGKPGLRLLDGRFMVIRQAMGVPKSRGDAAAALLTAFVEEMKASGFVADALKRHGIEGASVAPPG</sequence>
<evidence type="ECO:0000259" key="2">
    <source>
        <dbReference type="SMART" id="SM00062"/>
    </source>
</evidence>
<dbReference type="Gene3D" id="3.40.190.10">
    <property type="entry name" value="Periplasmic binding protein-like II"/>
    <property type="match status" value="2"/>
</dbReference>
<dbReference type="PANTHER" id="PTHR35936:SF17">
    <property type="entry name" value="ARGININE-BINDING EXTRACELLULAR PROTEIN ARTP"/>
    <property type="match status" value="1"/>
</dbReference>
<dbReference type="PANTHER" id="PTHR35936">
    <property type="entry name" value="MEMBRANE-BOUND LYTIC MUREIN TRANSGLYCOSYLASE F"/>
    <property type="match status" value="1"/>
</dbReference>
<reference evidence="3" key="1">
    <citation type="submission" date="2022-08" db="EMBL/GenBank/DDBJ databases">
        <title>Reclassification of Massilia species as members of the genera Telluria, Duganella, Pseudoduganella, Mokoshia gen. nov. and Zemynaea gen. nov. using orthogonal and non-orthogonal genome-based approaches.</title>
        <authorList>
            <person name="Bowman J.P."/>
        </authorList>
    </citation>
    <scope>NUCLEOTIDE SEQUENCE</scope>
    <source>
        <strain evidence="3">LMG 11547</strain>
    </source>
</reference>
<dbReference type="Proteomes" id="UP001165263">
    <property type="component" value="Unassembled WGS sequence"/>
</dbReference>
<keyword evidence="1" id="KW-0732">Signal</keyword>
<dbReference type="SMART" id="SM00062">
    <property type="entry name" value="PBPb"/>
    <property type="match status" value="1"/>
</dbReference>
<dbReference type="InterPro" id="IPR001638">
    <property type="entry name" value="Solute-binding_3/MltF_N"/>
</dbReference>
<organism evidence="3 4">
    <name type="scientific">Telluria mixta</name>
    <dbReference type="NCBI Taxonomy" id="34071"/>
    <lineage>
        <taxon>Bacteria</taxon>
        <taxon>Pseudomonadati</taxon>
        <taxon>Pseudomonadota</taxon>
        <taxon>Betaproteobacteria</taxon>
        <taxon>Burkholderiales</taxon>
        <taxon>Oxalobacteraceae</taxon>
        <taxon>Telluria group</taxon>
        <taxon>Telluria</taxon>
    </lineage>
</organism>
<evidence type="ECO:0000256" key="1">
    <source>
        <dbReference type="ARBA" id="ARBA00022729"/>
    </source>
</evidence>
<keyword evidence="4" id="KW-1185">Reference proteome</keyword>
<dbReference type="SUPFAM" id="SSF53850">
    <property type="entry name" value="Periplasmic binding protein-like II"/>
    <property type="match status" value="1"/>
</dbReference>
<dbReference type="RefSeq" id="WP_259449283.1">
    <property type="nucleotide sequence ID" value="NZ_CP119520.1"/>
</dbReference>
<protein>
    <submittedName>
        <fullName evidence="3">ABC transporter substrate-binding protein</fullName>
    </submittedName>
</protein>
<comment type="caution">
    <text evidence="3">The sequence shown here is derived from an EMBL/GenBank/DDBJ whole genome shotgun (WGS) entry which is preliminary data.</text>
</comment>
<evidence type="ECO:0000313" key="4">
    <source>
        <dbReference type="Proteomes" id="UP001165263"/>
    </source>
</evidence>